<protein>
    <submittedName>
        <fullName evidence="1">Uncharacterized protein</fullName>
    </submittedName>
</protein>
<evidence type="ECO:0000313" key="2">
    <source>
        <dbReference type="Proteomes" id="UP001148662"/>
    </source>
</evidence>
<sequence>MASLPKRTDILIVGGGPTGLAAALSLYKHGCKDILVVDSIVSGENTSRAMVVHAATMDARCAESLANIGVKVNGTKVWDGYRFHEEADFSTLAPHTKFPFLLLCPQHITERILGERVRDKHISVHRPLKVVDLKVNESDINLTDVVFEDGQIVQARYVIGADGARSTVRHCAGIGYADPDGEDGDHKSVAEAVIADVIFESPPPRGEELVVGEEVWRMSTGVTTGVPPPSPPIEYLQGLVDAQGPGSISVPNRAPLKIKELLWSTRFRTRSDIASTCFTRLAGGSGGVILLVGDAAHRHPPAGGQGMNLGLRDAIFLGPILAEQLRQSAQGGPNSVSDEPLKAWAKDRHAKAVAIIHIAKTMLGWACSKDQIVWYYGLIPVNWVRIRNLALWVGDTTGLAKKILPWRLSGLMNR</sequence>
<proteinExistence type="predicted"/>
<organism evidence="1 2">
    <name type="scientific">Phlebia brevispora</name>
    <dbReference type="NCBI Taxonomy" id="194682"/>
    <lineage>
        <taxon>Eukaryota</taxon>
        <taxon>Fungi</taxon>
        <taxon>Dikarya</taxon>
        <taxon>Basidiomycota</taxon>
        <taxon>Agaricomycotina</taxon>
        <taxon>Agaricomycetes</taxon>
        <taxon>Polyporales</taxon>
        <taxon>Meruliaceae</taxon>
        <taxon>Phlebia</taxon>
    </lineage>
</organism>
<comment type="caution">
    <text evidence="1">The sequence shown here is derived from an EMBL/GenBank/DDBJ whole genome shotgun (WGS) entry which is preliminary data.</text>
</comment>
<accession>A0ACC1SV90</accession>
<dbReference type="EMBL" id="JANHOG010001006">
    <property type="protein sequence ID" value="KAJ3546952.1"/>
    <property type="molecule type" value="Genomic_DNA"/>
</dbReference>
<evidence type="ECO:0000313" key="1">
    <source>
        <dbReference type="EMBL" id="KAJ3546952.1"/>
    </source>
</evidence>
<name>A0ACC1SV90_9APHY</name>
<reference evidence="1" key="1">
    <citation type="submission" date="2022-07" db="EMBL/GenBank/DDBJ databases">
        <title>Genome Sequence of Phlebia brevispora.</title>
        <authorList>
            <person name="Buettner E."/>
        </authorList>
    </citation>
    <scope>NUCLEOTIDE SEQUENCE</scope>
    <source>
        <strain evidence="1">MPL23</strain>
    </source>
</reference>
<dbReference type="Proteomes" id="UP001148662">
    <property type="component" value="Unassembled WGS sequence"/>
</dbReference>
<keyword evidence="2" id="KW-1185">Reference proteome</keyword>
<gene>
    <name evidence="1" type="ORF">NM688_g5455</name>
</gene>